<keyword evidence="3" id="KW-1185">Reference proteome</keyword>
<feature type="region of interest" description="Disordered" evidence="1">
    <location>
        <begin position="357"/>
        <end position="471"/>
    </location>
</feature>
<feature type="transmembrane region" description="Helical" evidence="2">
    <location>
        <begin position="118"/>
        <end position="140"/>
    </location>
</feature>
<evidence type="ECO:0000256" key="2">
    <source>
        <dbReference type="SAM" id="Phobius"/>
    </source>
</evidence>
<feature type="region of interest" description="Disordered" evidence="1">
    <location>
        <begin position="1"/>
        <end position="25"/>
    </location>
</feature>
<organism evidence="3 4">
    <name type="scientific">Panagrellus redivivus</name>
    <name type="common">Microworm</name>
    <dbReference type="NCBI Taxonomy" id="6233"/>
    <lineage>
        <taxon>Eukaryota</taxon>
        <taxon>Metazoa</taxon>
        <taxon>Ecdysozoa</taxon>
        <taxon>Nematoda</taxon>
        <taxon>Chromadorea</taxon>
        <taxon>Rhabditida</taxon>
        <taxon>Tylenchina</taxon>
        <taxon>Panagrolaimomorpha</taxon>
        <taxon>Panagrolaimoidea</taxon>
        <taxon>Panagrolaimidae</taxon>
        <taxon>Panagrellus</taxon>
    </lineage>
</organism>
<feature type="transmembrane region" description="Helical" evidence="2">
    <location>
        <begin position="220"/>
        <end position="241"/>
    </location>
</feature>
<dbReference type="Proteomes" id="UP000492821">
    <property type="component" value="Unassembled WGS sequence"/>
</dbReference>
<feature type="compositionally biased region" description="Low complexity" evidence="1">
    <location>
        <begin position="415"/>
        <end position="434"/>
    </location>
</feature>
<feature type="transmembrane region" description="Helical" evidence="2">
    <location>
        <begin position="306"/>
        <end position="327"/>
    </location>
</feature>
<dbReference type="Gene3D" id="1.20.1070.10">
    <property type="entry name" value="Rhodopsin 7-helix transmembrane proteins"/>
    <property type="match status" value="1"/>
</dbReference>
<dbReference type="AlphaFoldDB" id="A0A7E4VZQ8"/>
<feature type="transmembrane region" description="Helical" evidence="2">
    <location>
        <begin position="261"/>
        <end position="285"/>
    </location>
</feature>
<keyword evidence="2" id="KW-0472">Membrane</keyword>
<evidence type="ECO:0000256" key="1">
    <source>
        <dbReference type="SAM" id="MobiDB-lite"/>
    </source>
</evidence>
<evidence type="ECO:0000313" key="3">
    <source>
        <dbReference type="Proteomes" id="UP000492821"/>
    </source>
</evidence>
<protein>
    <submittedName>
        <fullName evidence="4">G_PROTEIN_RECEP_F2_4 domain-containing protein</fullName>
    </submittedName>
</protein>
<feature type="transmembrane region" description="Helical" evidence="2">
    <location>
        <begin position="184"/>
        <end position="208"/>
    </location>
</feature>
<name>A0A7E4VZQ8_PANRE</name>
<proteinExistence type="predicted"/>
<dbReference type="WBParaSite" id="Pan_g5664.t1">
    <property type="protein sequence ID" value="Pan_g5664.t1"/>
    <property type="gene ID" value="Pan_g5664"/>
</dbReference>
<feature type="compositionally biased region" description="Basic and acidic residues" evidence="1">
    <location>
        <begin position="1"/>
        <end position="10"/>
    </location>
</feature>
<feature type="compositionally biased region" description="Pro residues" evidence="1">
    <location>
        <begin position="357"/>
        <end position="372"/>
    </location>
</feature>
<accession>A0A7E4VZQ8</accession>
<keyword evidence="2" id="KW-1133">Transmembrane helix</keyword>
<feature type="transmembrane region" description="Helical" evidence="2">
    <location>
        <begin position="152"/>
        <end position="172"/>
    </location>
</feature>
<evidence type="ECO:0000313" key="4">
    <source>
        <dbReference type="WBParaSite" id="Pan_g5664.t1"/>
    </source>
</evidence>
<sequence length="471" mass="51974">MPCGNEDGRASDGFLLGDDGDTDRDGWGGMDNITDGEVYGDPTGCECSYKSYDWEVRTYSNGTNLVSCTDLTATTLSYGNSGDDDDNTTTKPKKEEEVSYGACNVTSLTGTKKTTFKILLYVGSIWVILCIVAAIIINLIFRVSGHHRYIGIFKEVSIIVLFIFMGFLAAKPTKSDTFCDATTVVLHVFMLLVAAITFFEAIFARSLIRGTSFYDGSLPVALNYILPLPIALIPALIAYFLNKDDYNVGLHCFITTSENILFAFAISIWIITFAAVVMAQLAFLACQPADLRYTVEDQLFWAYKSAKAVPIMLFCIESAYFLLAFVLDTQKLWLATATKMWSKTQFDVYRPCPPKPNPMPIVPPRPPTPPPEPEPEAKSEPDPEKAEPEKPIIPPVAPQPQASAKQEEPTLPGTVPEKPAESAPVVPVVPQKPKNYSKDPTQSGDFYDWIADRNPNNVDKSEDVLFHPKPV</sequence>
<reference evidence="4" key="2">
    <citation type="submission" date="2020-10" db="UniProtKB">
        <authorList>
            <consortium name="WormBaseParasite"/>
        </authorList>
    </citation>
    <scope>IDENTIFICATION</scope>
</reference>
<keyword evidence="2" id="KW-0812">Transmembrane</keyword>
<feature type="compositionally biased region" description="Basic and acidic residues" evidence="1">
    <location>
        <begin position="375"/>
        <end position="390"/>
    </location>
</feature>
<feature type="compositionally biased region" description="Basic and acidic residues" evidence="1">
    <location>
        <begin position="459"/>
        <end position="471"/>
    </location>
</feature>
<reference evidence="3" key="1">
    <citation type="journal article" date="2013" name="Genetics">
        <title>The draft genome and transcriptome of Panagrellus redivivus are shaped by the harsh demands of a free-living lifestyle.</title>
        <authorList>
            <person name="Srinivasan J."/>
            <person name="Dillman A.R."/>
            <person name="Macchietto M.G."/>
            <person name="Heikkinen L."/>
            <person name="Lakso M."/>
            <person name="Fracchia K.M."/>
            <person name="Antoshechkin I."/>
            <person name="Mortazavi A."/>
            <person name="Wong G."/>
            <person name="Sternberg P.W."/>
        </authorList>
    </citation>
    <scope>NUCLEOTIDE SEQUENCE [LARGE SCALE GENOMIC DNA]</scope>
    <source>
        <strain evidence="3">MT8872</strain>
    </source>
</reference>